<proteinExistence type="predicted"/>
<sequence>MSADTTTHSDPRTDLSRLLSAIVAAPVHPDDPLTSIAQRLPELCDACGASAGILWSPDGGGFRWQASHGVEMADAAPDSDFTADIVANAEQVCETGRADIFVTPESSQAFDQHANPDDDQEVDDTAIRELVLFHRQLVFPIRRDQQTLAVVELFQPSRLPEASHWTLADLQQVQTQLERSIAPAAPDAEPSTEILDTAAPLAAIAATATQGNQSPDEATEQESASQEVAAPEETVDEPDAATPVDPIAAPIPATQPTDLETNTSPPEPEPTERAIAEVASPAPIARMAQPPELQARAMRVAEVVGRSLHETEVAFDVVNELHAFFGEGRISLSIFRGQSCVVRAISNQQVFDRRSESVVAIQRLATRSATARLAIWSPEQASDLPPELTRLLDIYYEATDAQSVAFIPLIQKREPSNDPDDLAAIVRDRDASPGDVVGVLAIEGLQRPLCRDEILPMWQAVELPVVNVVANARRHNSLFLMPVWKELGHFTNLFRGHHRNKAIGITLLLVAIIAALSLVPADFKLRCEGIVQPTQRSKVYAQTEGVVDQLLVSDGQWVQQGQVLLTLSNPALSAEIADVEGKLRETQQKLKTCRLQRLLGDFKDDEQRQTNVRQCAGFEASLGKIQDQYDLLLEKQSQLQITSPADGQIVTWDMPQRLTARPVQPGQKLLTIADPKGPWELELKLADKRSGYLRDVIDEQPTATNPAENDDADTGSLKTSYVLASHPTLVREGTIREIARSADVDEDQGNIIRVYVDIGKQPADSEVRTRPGTEVIAHIHVGRSSIGYCKLYEFFDWAKRIWFKYV</sequence>
<dbReference type="PANTHER" id="PTHR30097:SF4">
    <property type="entry name" value="SLR6042 PROTEIN"/>
    <property type="match status" value="1"/>
</dbReference>
<dbReference type="InterPro" id="IPR051909">
    <property type="entry name" value="MFP_Cation_Efflux"/>
</dbReference>
<dbReference type="Pfam" id="PF25984">
    <property type="entry name" value="BSH_YknX"/>
    <property type="match status" value="1"/>
</dbReference>
<accession>A0A517LTJ6</accession>
<dbReference type="SUPFAM" id="SSF111369">
    <property type="entry name" value="HlyD-like secretion proteins"/>
    <property type="match status" value="1"/>
</dbReference>
<feature type="coiled-coil region" evidence="2">
    <location>
        <begin position="569"/>
        <end position="596"/>
    </location>
</feature>
<dbReference type="Proteomes" id="UP000319557">
    <property type="component" value="Chromosome"/>
</dbReference>
<reference evidence="5 6" key="1">
    <citation type="submission" date="2019-02" db="EMBL/GenBank/DDBJ databases">
        <title>Deep-cultivation of Planctomycetes and their phenomic and genomic characterization uncovers novel biology.</title>
        <authorList>
            <person name="Wiegand S."/>
            <person name="Jogler M."/>
            <person name="Boedeker C."/>
            <person name="Pinto D."/>
            <person name="Vollmers J."/>
            <person name="Rivas-Marin E."/>
            <person name="Kohn T."/>
            <person name="Peeters S.H."/>
            <person name="Heuer A."/>
            <person name="Rast P."/>
            <person name="Oberbeckmann S."/>
            <person name="Bunk B."/>
            <person name="Jeske O."/>
            <person name="Meyerdierks A."/>
            <person name="Storesund J.E."/>
            <person name="Kallscheuer N."/>
            <person name="Luecker S."/>
            <person name="Lage O.M."/>
            <person name="Pohl T."/>
            <person name="Merkel B.J."/>
            <person name="Hornburger P."/>
            <person name="Mueller R.-W."/>
            <person name="Bruemmer F."/>
            <person name="Labrenz M."/>
            <person name="Spormann A.M."/>
            <person name="Op den Camp H."/>
            <person name="Overmann J."/>
            <person name="Amann R."/>
            <person name="Jetten M.S.M."/>
            <person name="Mascher T."/>
            <person name="Medema M.H."/>
            <person name="Devos D.P."/>
            <person name="Kaster A.-K."/>
            <person name="Ovreas L."/>
            <person name="Rohde M."/>
            <person name="Galperin M.Y."/>
            <person name="Jogler C."/>
        </authorList>
    </citation>
    <scope>NUCLEOTIDE SEQUENCE [LARGE SCALE GENOMIC DNA]</scope>
    <source>
        <strain evidence="5 6">EC9</strain>
    </source>
</reference>
<keyword evidence="6" id="KW-1185">Reference proteome</keyword>
<feature type="compositionally biased region" description="Polar residues" evidence="3">
    <location>
        <begin position="210"/>
        <end position="226"/>
    </location>
</feature>
<dbReference type="AlphaFoldDB" id="A0A517LTJ6"/>
<keyword evidence="2" id="KW-0175">Coiled coil</keyword>
<keyword evidence="1" id="KW-0813">Transport</keyword>
<evidence type="ECO:0000256" key="2">
    <source>
        <dbReference type="SAM" id="Coils"/>
    </source>
</evidence>
<feature type="domain" description="YknX-like barrel-sandwich hybrid" evidence="4">
    <location>
        <begin position="538"/>
        <end position="672"/>
    </location>
</feature>
<dbReference type="PANTHER" id="PTHR30097">
    <property type="entry name" value="CATION EFFLUX SYSTEM PROTEIN CUSB"/>
    <property type="match status" value="1"/>
</dbReference>
<evidence type="ECO:0000313" key="6">
    <source>
        <dbReference type="Proteomes" id="UP000319557"/>
    </source>
</evidence>
<gene>
    <name evidence="5" type="ORF">EC9_00940</name>
</gene>
<dbReference type="GO" id="GO:0015679">
    <property type="term" value="P:plasma membrane copper ion transport"/>
    <property type="evidence" value="ECO:0007669"/>
    <property type="project" value="TreeGrafter"/>
</dbReference>
<protein>
    <submittedName>
        <fullName evidence="5">HlyD family secretion protein</fullName>
    </submittedName>
</protein>
<evidence type="ECO:0000313" key="5">
    <source>
        <dbReference type="EMBL" id="QDS85936.1"/>
    </source>
</evidence>
<evidence type="ECO:0000259" key="4">
    <source>
        <dbReference type="Pfam" id="PF25984"/>
    </source>
</evidence>
<dbReference type="Gene3D" id="1.10.287.470">
    <property type="entry name" value="Helix hairpin bin"/>
    <property type="match status" value="1"/>
</dbReference>
<dbReference type="RefSeq" id="WP_218934483.1">
    <property type="nucleotide sequence ID" value="NZ_CP036261.1"/>
</dbReference>
<feature type="region of interest" description="Disordered" evidence="3">
    <location>
        <begin position="208"/>
        <end position="270"/>
    </location>
</feature>
<evidence type="ECO:0000256" key="1">
    <source>
        <dbReference type="ARBA" id="ARBA00022448"/>
    </source>
</evidence>
<dbReference type="KEGG" id="ruv:EC9_00940"/>
<dbReference type="GO" id="GO:0060003">
    <property type="term" value="P:copper ion export"/>
    <property type="evidence" value="ECO:0007669"/>
    <property type="project" value="TreeGrafter"/>
</dbReference>
<dbReference type="InterPro" id="IPR058639">
    <property type="entry name" value="BSH_YknX-like"/>
</dbReference>
<dbReference type="EMBL" id="CP036261">
    <property type="protein sequence ID" value="QDS85936.1"/>
    <property type="molecule type" value="Genomic_DNA"/>
</dbReference>
<name>A0A517LTJ6_9BACT</name>
<organism evidence="5 6">
    <name type="scientific">Rosistilla ulvae</name>
    <dbReference type="NCBI Taxonomy" id="1930277"/>
    <lineage>
        <taxon>Bacteria</taxon>
        <taxon>Pseudomonadati</taxon>
        <taxon>Planctomycetota</taxon>
        <taxon>Planctomycetia</taxon>
        <taxon>Pirellulales</taxon>
        <taxon>Pirellulaceae</taxon>
        <taxon>Rosistilla</taxon>
    </lineage>
</organism>
<dbReference type="Gene3D" id="2.40.50.100">
    <property type="match status" value="1"/>
</dbReference>
<evidence type="ECO:0000256" key="3">
    <source>
        <dbReference type="SAM" id="MobiDB-lite"/>
    </source>
</evidence>
<dbReference type="GO" id="GO:0030313">
    <property type="term" value="C:cell envelope"/>
    <property type="evidence" value="ECO:0007669"/>
    <property type="project" value="TreeGrafter"/>
</dbReference>